<evidence type="ECO:0000259" key="3">
    <source>
        <dbReference type="Pfam" id="PF22735"/>
    </source>
</evidence>
<gene>
    <name evidence="4" type="ORF">WA1_11390</name>
</gene>
<accession>A0A139XFJ2</accession>
<dbReference type="STRING" id="128403.WA1_11390"/>
<evidence type="ECO:0000256" key="1">
    <source>
        <dbReference type="SAM" id="Phobius"/>
    </source>
</evidence>
<dbReference type="SUPFAM" id="SSF141571">
    <property type="entry name" value="Pentapeptide repeat-like"/>
    <property type="match status" value="1"/>
</dbReference>
<feature type="domain" description="NACHT" evidence="2">
    <location>
        <begin position="292"/>
        <end position="380"/>
    </location>
</feature>
<dbReference type="Pfam" id="PF05729">
    <property type="entry name" value="NACHT"/>
    <property type="match status" value="1"/>
</dbReference>
<evidence type="ECO:0000313" key="4">
    <source>
        <dbReference type="EMBL" id="KYC43433.1"/>
    </source>
</evidence>
<keyword evidence="5" id="KW-1185">Reference proteome</keyword>
<dbReference type="InterPro" id="IPR001646">
    <property type="entry name" value="5peptide_repeat"/>
</dbReference>
<keyword evidence="1" id="KW-1133">Transmembrane helix</keyword>
<dbReference type="Pfam" id="PF00805">
    <property type="entry name" value="Pentapeptide"/>
    <property type="match status" value="1"/>
</dbReference>
<feature type="domain" description="NACHT N-terminal Helical" evidence="3">
    <location>
        <begin position="49"/>
        <end position="248"/>
    </location>
</feature>
<evidence type="ECO:0000259" key="2">
    <source>
        <dbReference type="Pfam" id="PF05729"/>
    </source>
</evidence>
<proteinExistence type="predicted"/>
<reference evidence="4 5" key="1">
    <citation type="journal article" date="2013" name="Genome Biol. Evol.">
        <title>Genomes of Stigonematalean cyanobacteria (subsection V) and the evolution of oxygenic photosynthesis from prokaryotes to plastids.</title>
        <authorList>
            <person name="Dagan T."/>
            <person name="Roettger M."/>
            <person name="Stucken K."/>
            <person name="Landan G."/>
            <person name="Koch R."/>
            <person name="Major P."/>
            <person name="Gould S.B."/>
            <person name="Goremykin V.V."/>
            <person name="Rippka R."/>
            <person name="Tandeau de Marsac N."/>
            <person name="Gugger M."/>
            <person name="Lockhart P.J."/>
            <person name="Allen J.F."/>
            <person name="Brune I."/>
            <person name="Maus I."/>
            <person name="Puhler A."/>
            <person name="Martin W.F."/>
        </authorList>
    </citation>
    <scope>NUCLEOTIDE SEQUENCE [LARGE SCALE GENOMIC DNA]</scope>
    <source>
        <strain evidence="4 5">PCC 7110</strain>
    </source>
</reference>
<keyword evidence="1" id="KW-0472">Membrane</keyword>
<dbReference type="Gene3D" id="3.40.50.300">
    <property type="entry name" value="P-loop containing nucleotide triphosphate hydrolases"/>
    <property type="match status" value="1"/>
</dbReference>
<evidence type="ECO:0000313" key="5">
    <source>
        <dbReference type="Proteomes" id="UP000076925"/>
    </source>
</evidence>
<sequence>MKKFNQVRNSLNQDLGKIVEFGAEGSKATIEVALALGLLGAALVPVAQPIAAGLAFVGLTKKGLELYRTKKQELDLEEWVAIAFPLAYIESFDALVQKNEWLRTKIGAGTLGQEIKQQFDDELGEVELTSERSQEALRDFPNSWLGHALNGQLSRYLKQIGLEQRVIPIVTGWVAWRTKAQIESLLPYEESKNTDIAKKIKPHITVSQEIGARQKFSSIEYYLQEQISPNPIDPLGLEKWKVFDEPFKIPDIYVPLKAQLLDSNGKVKEYKAVDLKTWATDQLTNPSKNSQVMFIQAGPGQGKSVFCRMFADWVREHLHPVWTPILIRLRDIDAFEPNIEHTLRAVIKEDFAKSNDGWLTDRNTRFLFILDGFDELRFQGRTAKGANLEGADLSEANLEGANLEGANLEGANFKGLTPKGEFERKAVWNENTKWDGVRGLETARVPETLKQQLGLA</sequence>
<dbReference type="Pfam" id="PF22735">
    <property type="entry name" value="NNH3"/>
    <property type="match status" value="1"/>
</dbReference>
<dbReference type="AlphaFoldDB" id="A0A139XFJ2"/>
<organism evidence="4 5">
    <name type="scientific">Scytonema hofmannii PCC 7110</name>
    <dbReference type="NCBI Taxonomy" id="128403"/>
    <lineage>
        <taxon>Bacteria</taxon>
        <taxon>Bacillati</taxon>
        <taxon>Cyanobacteriota</taxon>
        <taxon>Cyanophyceae</taxon>
        <taxon>Nostocales</taxon>
        <taxon>Scytonemataceae</taxon>
        <taxon>Scytonema</taxon>
    </lineage>
</organism>
<name>A0A139XFJ2_9CYAN</name>
<dbReference type="InterPro" id="IPR027417">
    <property type="entry name" value="P-loop_NTPase"/>
</dbReference>
<dbReference type="InterPro" id="IPR007111">
    <property type="entry name" value="NACHT_NTPase"/>
</dbReference>
<dbReference type="RefSeq" id="WP_017748346.1">
    <property type="nucleotide sequence ID" value="NZ_KQ976354.1"/>
</dbReference>
<dbReference type="InterPro" id="IPR054568">
    <property type="entry name" value="NNH3"/>
</dbReference>
<protein>
    <submittedName>
        <fullName evidence="4">Uncharacterized protein</fullName>
    </submittedName>
</protein>
<dbReference type="EMBL" id="ANNX02000015">
    <property type="protein sequence ID" value="KYC43433.1"/>
    <property type="molecule type" value="Genomic_DNA"/>
</dbReference>
<feature type="transmembrane region" description="Helical" evidence="1">
    <location>
        <begin position="32"/>
        <end position="59"/>
    </location>
</feature>
<comment type="caution">
    <text evidence="4">The sequence shown here is derived from an EMBL/GenBank/DDBJ whole genome shotgun (WGS) entry which is preliminary data.</text>
</comment>
<keyword evidence="1" id="KW-0812">Transmembrane</keyword>
<dbReference type="Proteomes" id="UP000076925">
    <property type="component" value="Unassembled WGS sequence"/>
</dbReference>